<dbReference type="InterPro" id="IPR024442">
    <property type="entry name" value="Transposase_Zn_ribbon"/>
</dbReference>
<evidence type="ECO:0000313" key="3">
    <source>
        <dbReference type="Proteomes" id="UP001560267"/>
    </source>
</evidence>
<gene>
    <name evidence="2" type="ORF">AB6A68_12975</name>
</gene>
<feature type="domain" description="Transposase zinc-ribbon" evidence="1">
    <location>
        <begin position="23"/>
        <end position="47"/>
    </location>
</feature>
<organism evidence="2 3">
    <name type="scientific">Ferrimicrobium acidiphilum</name>
    <dbReference type="NCBI Taxonomy" id="121039"/>
    <lineage>
        <taxon>Bacteria</taxon>
        <taxon>Bacillati</taxon>
        <taxon>Actinomycetota</taxon>
        <taxon>Acidimicrobiia</taxon>
        <taxon>Acidimicrobiales</taxon>
        <taxon>Acidimicrobiaceae</taxon>
        <taxon>Ferrimicrobium</taxon>
    </lineage>
</organism>
<name>A0ABV3Y873_9ACTN</name>
<evidence type="ECO:0000313" key="2">
    <source>
        <dbReference type="EMBL" id="MEX6430738.1"/>
    </source>
</evidence>
<protein>
    <submittedName>
        <fullName evidence="2">Transposase</fullName>
    </submittedName>
</protein>
<evidence type="ECO:0000259" key="1">
    <source>
        <dbReference type="Pfam" id="PF12760"/>
    </source>
</evidence>
<dbReference type="EMBL" id="JBFSHR010000078">
    <property type="protein sequence ID" value="MEX6430738.1"/>
    <property type="molecule type" value="Genomic_DNA"/>
</dbReference>
<keyword evidence="3" id="KW-1185">Reference proteome</keyword>
<proteinExistence type="predicted"/>
<dbReference type="Proteomes" id="UP001560267">
    <property type="component" value="Unassembled WGS sequence"/>
</dbReference>
<comment type="caution">
    <text evidence="2">The sequence shown here is derived from an EMBL/GenBank/DDBJ whole genome shotgun (WGS) entry which is preliminary data.</text>
</comment>
<feature type="non-terminal residue" evidence="2">
    <location>
        <position position="48"/>
    </location>
</feature>
<sequence length="48" mass="5553">MSDRPKGGVHYPRSTGEFQSWFGTDADCLDYLAWLRWPKGFVCPQCEN</sequence>
<reference evidence="2 3" key="1">
    <citation type="submission" date="2024-07" db="EMBL/GenBank/DDBJ databases">
        <title>Draft Genome Sequence of Ferrimicrobium acidiphilum Strain YE2023, Isolated from a Pulp of Bioleach Reactor.</title>
        <authorList>
            <person name="Elkina Y.A."/>
            <person name="Bulaeva A.G."/>
            <person name="Beletsky A.V."/>
            <person name="Mardanov A.V."/>
        </authorList>
    </citation>
    <scope>NUCLEOTIDE SEQUENCE [LARGE SCALE GENOMIC DNA]</scope>
    <source>
        <strain evidence="2 3">YE2023</strain>
    </source>
</reference>
<accession>A0ABV3Y873</accession>
<dbReference type="Pfam" id="PF12760">
    <property type="entry name" value="Zn_ribbon_IS1595"/>
    <property type="match status" value="1"/>
</dbReference>
<dbReference type="RefSeq" id="WP_369084931.1">
    <property type="nucleotide sequence ID" value="NZ_JBFSHR010000078.1"/>
</dbReference>